<keyword evidence="3" id="KW-0472">Membrane</keyword>
<keyword evidence="1" id="KW-0813">Transport</keyword>
<dbReference type="InterPro" id="IPR013611">
    <property type="entry name" value="Transp-assoc_OB_typ2"/>
</dbReference>
<dbReference type="GO" id="GO:0005524">
    <property type="term" value="F:ATP binding"/>
    <property type="evidence" value="ECO:0007669"/>
    <property type="project" value="UniProtKB-KW"/>
</dbReference>
<dbReference type="RefSeq" id="WP_087659757.1">
    <property type="nucleotide sequence ID" value="NZ_FCOL02000070.1"/>
</dbReference>
<dbReference type="GO" id="GO:0016887">
    <property type="term" value="F:ATP hydrolysis activity"/>
    <property type="evidence" value="ECO:0007669"/>
    <property type="project" value="InterPro"/>
</dbReference>
<evidence type="ECO:0000313" key="8">
    <source>
        <dbReference type="Proteomes" id="UP000054925"/>
    </source>
</evidence>
<evidence type="ECO:0000256" key="1">
    <source>
        <dbReference type="ARBA" id="ARBA00022448"/>
    </source>
</evidence>
<accession>A0A158KNC3</accession>
<dbReference type="Gene3D" id="3.40.50.300">
    <property type="entry name" value="P-loop containing nucleotide triphosphate hydrolases"/>
    <property type="match status" value="1"/>
</dbReference>
<dbReference type="SUPFAM" id="SSF50331">
    <property type="entry name" value="MOP-like"/>
    <property type="match status" value="1"/>
</dbReference>
<evidence type="ECO:0000256" key="2">
    <source>
        <dbReference type="ARBA" id="ARBA00022475"/>
    </source>
</evidence>
<organism evidence="7 8">
    <name type="scientific">Caballeronia terrestris</name>
    <dbReference type="NCBI Taxonomy" id="1226301"/>
    <lineage>
        <taxon>Bacteria</taxon>
        <taxon>Pseudomonadati</taxon>
        <taxon>Pseudomonadota</taxon>
        <taxon>Betaproteobacteria</taxon>
        <taxon>Burkholderiales</taxon>
        <taxon>Burkholderiaceae</taxon>
        <taxon>Caballeronia</taxon>
    </lineage>
</organism>
<evidence type="ECO:0000256" key="3">
    <source>
        <dbReference type="ARBA" id="ARBA00022519"/>
    </source>
</evidence>
<evidence type="ECO:0000256" key="4">
    <source>
        <dbReference type="ARBA" id="ARBA00022741"/>
    </source>
</evidence>
<sequence length="352" mass="38714">MTNKAAVRFSNVSKTYGATTVLSDFNLDIKAGEFVTLLGPSGSGKTTALNALAGFVEGTGGDITIDNRSVSQLAPEDRGIGMVFQGYSLFPHMSVFDNVAFPLKLRKVSRLEISKRVERALAMVRLEGYAKRMPKELSGGQRQRVAFARAVVFEPPVLLMDEPLSALDLKLREAMRLEIKQYHTQLGCTIVFVTHDQGEALSMSDRIAVMGNGRIMQIDTPRKLYDAPNSRYIAEFIGQANFVDLNLIETDEPRCKDSFRARNSAKLDGGSLVSIRPERLRLGNTVQQTDIQFMCTVDQVLFLGETTEYSLITANGQTLTVRTPGSIGAIDHERGELVNVGFKLSDAVALEQ</sequence>
<dbReference type="OrthoDB" id="5298774at2"/>
<keyword evidence="2" id="KW-1003">Cell membrane</keyword>
<dbReference type="InterPro" id="IPR027417">
    <property type="entry name" value="P-loop_NTPase"/>
</dbReference>
<evidence type="ECO:0000313" key="7">
    <source>
        <dbReference type="EMBL" id="SAL82080.1"/>
    </source>
</evidence>
<gene>
    <name evidence="7" type="ORF">AWB67_06025</name>
</gene>
<dbReference type="InterPro" id="IPR017871">
    <property type="entry name" value="ABC_transporter-like_CS"/>
</dbReference>
<dbReference type="EMBL" id="FCOL02000070">
    <property type="protein sequence ID" value="SAL82080.1"/>
    <property type="molecule type" value="Genomic_DNA"/>
</dbReference>
<dbReference type="PANTHER" id="PTHR42781">
    <property type="entry name" value="SPERMIDINE/PUTRESCINE IMPORT ATP-BINDING PROTEIN POTA"/>
    <property type="match status" value="1"/>
</dbReference>
<dbReference type="PROSITE" id="PS00211">
    <property type="entry name" value="ABC_TRANSPORTER_1"/>
    <property type="match status" value="1"/>
</dbReference>
<dbReference type="GO" id="GO:0140359">
    <property type="term" value="F:ABC-type transporter activity"/>
    <property type="evidence" value="ECO:0007669"/>
    <property type="project" value="UniProtKB-ARBA"/>
</dbReference>
<dbReference type="FunFam" id="3.40.50.300:FF:000042">
    <property type="entry name" value="Maltose/maltodextrin ABC transporter, ATP-binding protein"/>
    <property type="match status" value="1"/>
</dbReference>
<reference evidence="7" key="1">
    <citation type="submission" date="2016-01" db="EMBL/GenBank/DDBJ databases">
        <authorList>
            <person name="Peeters C."/>
        </authorList>
    </citation>
    <scope>NUCLEOTIDE SEQUENCE [LARGE SCALE GENOMIC DNA]</scope>
    <source>
        <strain evidence="7">LMG 22937</strain>
    </source>
</reference>
<dbReference type="PROSITE" id="PS50893">
    <property type="entry name" value="ABC_TRANSPORTER_2"/>
    <property type="match status" value="1"/>
</dbReference>
<name>A0A158KNC3_9BURK</name>
<dbReference type="SUPFAM" id="SSF52540">
    <property type="entry name" value="P-loop containing nucleoside triphosphate hydrolases"/>
    <property type="match status" value="1"/>
</dbReference>
<dbReference type="InterPro" id="IPR003593">
    <property type="entry name" value="AAA+_ATPase"/>
</dbReference>
<dbReference type="SMART" id="SM00382">
    <property type="entry name" value="AAA"/>
    <property type="match status" value="1"/>
</dbReference>
<comment type="caution">
    <text evidence="7">The sequence shown here is derived from an EMBL/GenBank/DDBJ whole genome shotgun (WGS) entry which is preliminary data.</text>
</comment>
<evidence type="ECO:0000259" key="6">
    <source>
        <dbReference type="PROSITE" id="PS50893"/>
    </source>
</evidence>
<evidence type="ECO:0000256" key="5">
    <source>
        <dbReference type="ARBA" id="ARBA00022840"/>
    </source>
</evidence>
<dbReference type="Pfam" id="PF00005">
    <property type="entry name" value="ABC_tran"/>
    <property type="match status" value="1"/>
</dbReference>
<keyword evidence="4" id="KW-0547">Nucleotide-binding</keyword>
<keyword evidence="5" id="KW-0067">ATP-binding</keyword>
<dbReference type="InterPro" id="IPR050093">
    <property type="entry name" value="ABC_SmlMolc_Importer"/>
</dbReference>
<keyword evidence="3" id="KW-0997">Cell inner membrane</keyword>
<keyword evidence="8" id="KW-1185">Reference proteome</keyword>
<feature type="domain" description="ABC transporter" evidence="6">
    <location>
        <begin position="7"/>
        <end position="237"/>
    </location>
</feature>
<dbReference type="PANTHER" id="PTHR42781:SF4">
    <property type="entry name" value="SPERMIDINE_PUTRESCINE IMPORT ATP-BINDING PROTEIN POTA"/>
    <property type="match status" value="1"/>
</dbReference>
<dbReference type="InterPro" id="IPR003439">
    <property type="entry name" value="ABC_transporter-like_ATP-bd"/>
</dbReference>
<dbReference type="InterPro" id="IPR008995">
    <property type="entry name" value="Mo/tungstate-bd_C_term_dom"/>
</dbReference>
<dbReference type="Pfam" id="PF08402">
    <property type="entry name" value="TOBE_2"/>
    <property type="match status" value="1"/>
</dbReference>
<dbReference type="Proteomes" id="UP000054925">
    <property type="component" value="Unassembled WGS sequence"/>
</dbReference>
<dbReference type="AlphaFoldDB" id="A0A158KNC3"/>
<protein>
    <submittedName>
        <fullName evidence="7">ABC transporter</fullName>
    </submittedName>
</protein>
<dbReference type="GO" id="GO:0043190">
    <property type="term" value="C:ATP-binding cassette (ABC) transporter complex"/>
    <property type="evidence" value="ECO:0007669"/>
    <property type="project" value="InterPro"/>
</dbReference>
<proteinExistence type="predicted"/>